<comment type="subcellular location">
    <subcellularLocation>
        <location evidence="1">Host nucleus</location>
    </subcellularLocation>
</comment>
<dbReference type="GO" id="GO:0003677">
    <property type="term" value="F:DNA binding"/>
    <property type="evidence" value="ECO:0007669"/>
    <property type="project" value="UniProtKB-KW"/>
</dbReference>
<evidence type="ECO:0000256" key="8">
    <source>
        <dbReference type="ARBA" id="ARBA00022705"/>
    </source>
</evidence>
<evidence type="ECO:0000256" key="11">
    <source>
        <dbReference type="ARBA" id="ARBA00022741"/>
    </source>
</evidence>
<dbReference type="PRINTS" id="PR00228">
    <property type="entry name" value="GEMCOATCLVL1"/>
</dbReference>
<evidence type="ECO:0000256" key="5">
    <source>
        <dbReference type="ARBA" id="ARBA00022562"/>
    </source>
</evidence>
<evidence type="ECO:0000256" key="2">
    <source>
        <dbReference type="ARBA" id="ARBA00006240"/>
    </source>
</evidence>
<comment type="subunit">
    <text evidence="3">Homooligomer. Rep binds to repeated DNA motifs (iterons). Forms the O-complex, which is a Rep-DNA complex involved in the initiation of RCR. Part of the C- and V-complexes which are RepA-Rep-DNA complexes involved in the c-sense and v-sense transcription.</text>
</comment>
<evidence type="ECO:0000313" key="20">
    <source>
        <dbReference type="Proteomes" id="UP000683185"/>
    </source>
</evidence>
<reference evidence="19" key="1">
    <citation type="submission" date="2018-09" db="EMBL/GenBank/DDBJ databases">
        <title>Diverse ssDNA viruses associated with Honey Bees (Apis mellifera).</title>
        <authorList>
            <person name="Kraberger S."/>
            <person name="Cook C."/>
            <person name="Waits K."/>
            <person name="Fontenele R.S."/>
            <person name="Bautista J."/>
            <person name="Smith B."/>
            <person name="Varsani A."/>
        </authorList>
    </citation>
    <scope>NUCLEOTIDE SEQUENCE</scope>
    <source>
        <strain evidence="19">BNH_406</strain>
    </source>
</reference>
<evidence type="ECO:0000256" key="9">
    <source>
        <dbReference type="ARBA" id="ARBA00022722"/>
    </source>
</evidence>
<dbReference type="GeneID" id="80536050"/>
<dbReference type="Pfam" id="PF00799">
    <property type="entry name" value="Gemini_AL1"/>
    <property type="match status" value="1"/>
</dbReference>
<evidence type="ECO:0000256" key="3">
    <source>
        <dbReference type="ARBA" id="ARBA00011488"/>
    </source>
</evidence>
<dbReference type="GO" id="GO:0016779">
    <property type="term" value="F:nucleotidyltransferase activity"/>
    <property type="evidence" value="ECO:0007669"/>
    <property type="project" value="UniProtKB-KW"/>
</dbReference>
<evidence type="ECO:0000256" key="15">
    <source>
        <dbReference type="ARBA" id="ARBA00023125"/>
    </source>
</evidence>
<keyword evidence="13" id="KW-0378">Hydrolase</keyword>
<dbReference type="InterPro" id="IPR022692">
    <property type="entry name" value="Gemini_AL1_REP_central"/>
</dbReference>
<dbReference type="SUPFAM" id="SSF52540">
    <property type="entry name" value="P-loop containing nucleoside triphosphate hydrolases"/>
    <property type="match status" value="1"/>
</dbReference>
<keyword evidence="8" id="KW-0235">DNA replication</keyword>
<keyword evidence="6" id="KW-0808">Transferase</keyword>
<dbReference type="Pfam" id="PF08283">
    <property type="entry name" value="Gemini_AL1_M"/>
    <property type="match status" value="1"/>
</dbReference>
<name>A0A4D6BMF8_9VIRU</name>
<feature type="domain" description="CRESS-DNA virus Rep endonuclease" evidence="18">
    <location>
        <begin position="4"/>
        <end position="114"/>
    </location>
</feature>
<dbReference type="KEGG" id="vg:80536050"/>
<dbReference type="GO" id="GO:0000166">
    <property type="term" value="F:nucleotide binding"/>
    <property type="evidence" value="ECO:0007669"/>
    <property type="project" value="UniProtKB-KW"/>
</dbReference>
<dbReference type="InterPro" id="IPR001191">
    <property type="entry name" value="Gemini_AL1_REP"/>
</dbReference>
<dbReference type="GO" id="GO:0006260">
    <property type="term" value="P:DNA replication"/>
    <property type="evidence" value="ECO:0007669"/>
    <property type="project" value="UniProtKB-KW"/>
</dbReference>
<dbReference type="GO" id="GO:0046872">
    <property type="term" value="F:metal ion binding"/>
    <property type="evidence" value="ECO:0007669"/>
    <property type="project" value="UniProtKB-KW"/>
</dbReference>
<dbReference type="InterPro" id="IPR049912">
    <property type="entry name" value="CRESS_DNA_REP"/>
</dbReference>
<dbReference type="InterPro" id="IPR001301">
    <property type="entry name" value="Gemini_AL1_CLV"/>
</dbReference>
<comment type="cofactor">
    <cofactor evidence="17">
        <name>Mg(2+)</name>
        <dbReference type="ChEBI" id="CHEBI:18420"/>
    </cofactor>
    <cofactor evidence="17">
        <name>Mn(2+)</name>
        <dbReference type="ChEBI" id="CHEBI:29035"/>
    </cofactor>
    <text evidence="17">Divalent metal cations, possibly Mg(2+) or Mn(2+).</text>
</comment>
<keyword evidence="15" id="KW-0238">DNA-binding</keyword>
<feature type="binding site" evidence="17">
    <location>
        <position position="104"/>
    </location>
    <ligand>
        <name>a divalent metal cation</name>
        <dbReference type="ChEBI" id="CHEBI:60240"/>
    </ligand>
</feature>
<evidence type="ECO:0000313" key="19">
    <source>
        <dbReference type="EMBL" id="QBX89253.1"/>
    </source>
</evidence>
<keyword evidence="14" id="KW-0190">Covalent protein-DNA linkage</keyword>
<evidence type="ECO:0000256" key="10">
    <source>
        <dbReference type="ARBA" id="ARBA00022723"/>
    </source>
</evidence>
<evidence type="ECO:0000256" key="13">
    <source>
        <dbReference type="ARBA" id="ARBA00022801"/>
    </source>
</evidence>
<feature type="active site" description="For DNA cleavage activity" evidence="16">
    <location>
        <position position="100"/>
    </location>
</feature>
<evidence type="ECO:0000256" key="4">
    <source>
        <dbReference type="ARBA" id="ARBA00014531"/>
    </source>
</evidence>
<evidence type="ECO:0000256" key="16">
    <source>
        <dbReference type="PIRSR" id="PIRSR601191-1"/>
    </source>
</evidence>
<evidence type="ECO:0000256" key="7">
    <source>
        <dbReference type="ARBA" id="ARBA00022695"/>
    </source>
</evidence>
<dbReference type="GO" id="GO:0042025">
    <property type="term" value="C:host cell nucleus"/>
    <property type="evidence" value="ECO:0007669"/>
    <property type="project" value="UniProtKB-SubCell"/>
</dbReference>
<keyword evidence="20" id="KW-1185">Reference proteome</keyword>
<dbReference type="PROSITE" id="PS52020">
    <property type="entry name" value="CRESS_DNA_REP"/>
    <property type="match status" value="1"/>
</dbReference>
<dbReference type="InterPro" id="IPR027417">
    <property type="entry name" value="P-loop_NTPase"/>
</dbReference>
<keyword evidence="5" id="KW-1048">Host nucleus</keyword>
<evidence type="ECO:0000259" key="18">
    <source>
        <dbReference type="PROSITE" id="PS52020"/>
    </source>
</evidence>
<dbReference type="RefSeq" id="YP_010798017.1">
    <property type="nucleotide sequence ID" value="NC_076287.1"/>
</dbReference>
<dbReference type="EMBL" id="MH973741">
    <property type="protein sequence ID" value="QBX89253.1"/>
    <property type="molecule type" value="Genomic_DNA"/>
</dbReference>
<accession>A0A4D6BMF8</accession>
<keyword evidence="7" id="KW-0548">Nucleotidyltransferase</keyword>
<comment type="similarity">
    <text evidence="2">Belongs to the geminiviridae Rep protein family.</text>
</comment>
<dbReference type="Proteomes" id="UP000683185">
    <property type="component" value="Segment"/>
</dbReference>
<dbReference type="Gene3D" id="3.40.1310.20">
    <property type="match status" value="1"/>
</dbReference>
<keyword evidence="11" id="KW-0547">Nucleotide-binding</keyword>
<dbReference type="GO" id="GO:0016888">
    <property type="term" value="F:DNA endonuclease activity, producing 5'-phosphomonoesters"/>
    <property type="evidence" value="ECO:0007669"/>
    <property type="project" value="InterPro"/>
</dbReference>
<evidence type="ECO:0000256" key="1">
    <source>
        <dbReference type="ARBA" id="ARBA00004147"/>
    </source>
</evidence>
<evidence type="ECO:0000256" key="14">
    <source>
        <dbReference type="ARBA" id="ARBA00023124"/>
    </source>
</evidence>
<dbReference type="PRINTS" id="PR00227">
    <property type="entry name" value="GEMCOATAL1"/>
</dbReference>
<feature type="binding site" evidence="17">
    <location>
        <position position="61"/>
    </location>
    <ligand>
        <name>a divalent metal cation</name>
        <dbReference type="ChEBI" id="CHEBI:60240"/>
    </ligand>
</feature>
<dbReference type="GO" id="GO:0005198">
    <property type="term" value="F:structural molecule activity"/>
    <property type="evidence" value="ECO:0007669"/>
    <property type="project" value="InterPro"/>
</dbReference>
<protein>
    <recommendedName>
        <fullName evidence="4">Replication-associated protein</fullName>
    </recommendedName>
</protein>
<feature type="binding site" evidence="17">
    <location>
        <position position="59"/>
    </location>
    <ligand>
        <name>a divalent metal cation</name>
        <dbReference type="ChEBI" id="CHEBI:60240"/>
    </ligand>
</feature>
<sequence>MTLNINSKTLFLTYSQVNQDGIDRFVSTPSDHFDFVSSALGTPTRYRLARESHQDGGHHFHAYLGFESAVRIRSASRLDFGRHHPNIQSVRTGHRRTWDYVGKDGDIIYESGDAPDPVSGPRGNGGDSVWSEAVRAESEEEFYSILRDGAPRYYILYHRQLEQYAAKFFGVRPEPYRSPTFTDLTGPRIAEWKSQATIGDNGGGHRRRSLILWGPTRTGKTVWARSLGNHVYWHSYFNINDFDENADYAVFDDIAGGFQYFPNYKGWLGAQKTFTVTDKYRAKKRIDWGKPCIMLMNEDPTIDSHVDSAWLLGNCDIIFVPENEPIVQFN</sequence>
<dbReference type="Gene3D" id="3.40.50.300">
    <property type="entry name" value="P-loop containing nucleotide triphosphate hydrolases"/>
    <property type="match status" value="1"/>
</dbReference>
<dbReference type="SUPFAM" id="SSF55464">
    <property type="entry name" value="Origin of replication-binding domain, RBD-like"/>
    <property type="match status" value="1"/>
</dbReference>
<organism evidence="19">
    <name type="scientific">Apis mellifera genomovirus 2</name>
    <dbReference type="NCBI Taxonomy" id="2563838"/>
    <lineage>
        <taxon>Viruses</taxon>
        <taxon>Monodnaviria</taxon>
        <taxon>Shotokuvirae</taxon>
        <taxon>Cressdnaviricota</taxon>
        <taxon>Repensiviricetes</taxon>
        <taxon>Geplafuvirales</taxon>
        <taxon>Genomoviridae</taxon>
        <taxon>Gemykrogvirus</taxon>
        <taxon>Gemykrogvirus apime1</taxon>
    </lineage>
</organism>
<keyword evidence="9" id="KW-0540">Nuclease</keyword>
<gene>
    <name evidence="19" type="primary">Rep</name>
</gene>
<feature type="binding site" evidence="17">
    <location>
        <position position="51"/>
    </location>
    <ligand>
        <name>a divalent metal cation</name>
        <dbReference type="ChEBI" id="CHEBI:60240"/>
    </ligand>
</feature>
<keyword evidence="12" id="KW-0255">Endonuclease</keyword>
<evidence type="ECO:0000256" key="12">
    <source>
        <dbReference type="ARBA" id="ARBA00022759"/>
    </source>
</evidence>
<evidence type="ECO:0000256" key="17">
    <source>
        <dbReference type="PIRSR" id="PIRSR601191-2"/>
    </source>
</evidence>
<keyword evidence="10 17" id="KW-0479">Metal-binding</keyword>
<evidence type="ECO:0000256" key="6">
    <source>
        <dbReference type="ARBA" id="ARBA00022679"/>
    </source>
</evidence>
<proteinExistence type="inferred from homology"/>